<organism evidence="1 2">
    <name type="scientific">Streptococcus canis FSL Z3-227</name>
    <dbReference type="NCBI Taxonomy" id="482234"/>
    <lineage>
        <taxon>Bacteria</taxon>
        <taxon>Bacillati</taxon>
        <taxon>Bacillota</taxon>
        <taxon>Bacilli</taxon>
        <taxon>Lactobacillales</taxon>
        <taxon>Streptococcaceae</taxon>
        <taxon>Streptococcus</taxon>
    </lineage>
</organism>
<evidence type="ECO:0008006" key="3">
    <source>
        <dbReference type="Google" id="ProtNLM"/>
    </source>
</evidence>
<dbReference type="EMBL" id="AIDX01000001">
    <property type="protein sequence ID" value="EIQ82279.1"/>
    <property type="molecule type" value="Genomic_DNA"/>
</dbReference>
<evidence type="ECO:0000313" key="2">
    <source>
        <dbReference type="Proteomes" id="UP000004423"/>
    </source>
</evidence>
<dbReference type="AlphaFoldDB" id="A0AAV3FTL9"/>
<gene>
    <name evidence="1" type="ORF">SCAZ3_07950</name>
</gene>
<protein>
    <recommendedName>
        <fullName evidence="3">Transposase</fullName>
    </recommendedName>
</protein>
<dbReference type="Proteomes" id="UP000004423">
    <property type="component" value="Unassembled WGS sequence"/>
</dbReference>
<reference evidence="1 2" key="1">
    <citation type="journal article" date="2012" name="PLoS ONE">
        <title>Gene Repertoire Evolution of Streptococcus pyogenes Inferred from Phylogenomic Analysis with Streptococcus canis and Streptococcus dysgalactiae.</title>
        <authorList>
            <person name="Lefebure T."/>
            <person name="Richards V.P."/>
            <person name="Lang P."/>
            <person name="Pavinski-Bitar P."/>
            <person name="Stanhope M.J."/>
        </authorList>
    </citation>
    <scope>NUCLEOTIDE SEQUENCE [LARGE SCALE GENOMIC DNA]</scope>
    <source>
        <strain evidence="1 2">FSL Z3-227</strain>
    </source>
</reference>
<accession>A0AAV3FTL9</accession>
<evidence type="ECO:0000313" key="1">
    <source>
        <dbReference type="EMBL" id="EIQ82279.1"/>
    </source>
</evidence>
<sequence length="30" mass="3767">MKKDKKDRRPTFNKLTFCLIIFTNEHKWLD</sequence>
<comment type="caution">
    <text evidence="1">The sequence shown here is derived from an EMBL/GenBank/DDBJ whole genome shotgun (WGS) entry which is preliminary data.</text>
</comment>
<proteinExistence type="predicted"/>
<name>A0AAV3FTL9_STRCB</name>